<dbReference type="SUPFAM" id="SSF141371">
    <property type="entry name" value="PilZ domain-like"/>
    <property type="match status" value="1"/>
</dbReference>
<proteinExistence type="predicted"/>
<accession>A0AAN2BKN6</accession>
<organism evidence="2 3">
    <name type="scientific">Marinagarivorans cellulosilyticus</name>
    <dbReference type="NCBI Taxonomy" id="2721545"/>
    <lineage>
        <taxon>Bacteria</taxon>
        <taxon>Pseudomonadati</taxon>
        <taxon>Pseudomonadota</taxon>
        <taxon>Gammaproteobacteria</taxon>
        <taxon>Cellvibrionales</taxon>
        <taxon>Cellvibrionaceae</taxon>
        <taxon>Marinagarivorans</taxon>
    </lineage>
</organism>
<name>A0AAN2BKN6_9GAMM</name>
<dbReference type="InterPro" id="IPR009875">
    <property type="entry name" value="PilZ_domain"/>
</dbReference>
<dbReference type="Gene3D" id="2.40.10.220">
    <property type="entry name" value="predicted glycosyltransferase like domains"/>
    <property type="match status" value="1"/>
</dbReference>
<dbReference type="GO" id="GO:0035438">
    <property type="term" value="F:cyclic-di-GMP binding"/>
    <property type="evidence" value="ECO:0007669"/>
    <property type="project" value="InterPro"/>
</dbReference>
<evidence type="ECO:0000313" key="3">
    <source>
        <dbReference type="Proteomes" id="UP001320119"/>
    </source>
</evidence>
<feature type="domain" description="PilZ" evidence="1">
    <location>
        <begin position="3"/>
        <end position="84"/>
    </location>
</feature>
<dbReference type="KEGG" id="marq:MARGE09_P2425"/>
<sequence length="89" mass="9837">MKNRREHSRLPLSIDVKISHPLFGEKVVTTKNFSEGGLFILAEPSELPPVGEFVDGQVQGMADEAPIVRMKIVRMEGDGLGLQYVVSED</sequence>
<keyword evidence="3" id="KW-1185">Reference proteome</keyword>
<dbReference type="AlphaFoldDB" id="A0AAN2BKN6"/>
<evidence type="ECO:0000259" key="1">
    <source>
        <dbReference type="Pfam" id="PF07238"/>
    </source>
</evidence>
<dbReference type="Pfam" id="PF07238">
    <property type="entry name" value="PilZ"/>
    <property type="match status" value="1"/>
</dbReference>
<dbReference type="Proteomes" id="UP001320119">
    <property type="component" value="Chromosome"/>
</dbReference>
<gene>
    <name evidence="2" type="ORF">MARGE09_P2425</name>
</gene>
<evidence type="ECO:0000313" key="2">
    <source>
        <dbReference type="EMBL" id="BCD98224.1"/>
    </source>
</evidence>
<dbReference type="EMBL" id="AP023086">
    <property type="protein sequence ID" value="BCD98224.1"/>
    <property type="molecule type" value="Genomic_DNA"/>
</dbReference>
<reference evidence="2 3" key="1">
    <citation type="journal article" date="2022" name="IScience">
        <title>An ultrasensitive nanofiber-based assay for enzymatic hydrolysis and deep-sea microbial degradation of cellulose.</title>
        <authorList>
            <person name="Tsudome M."/>
            <person name="Tachioka M."/>
            <person name="Miyazaki M."/>
            <person name="Uchimura K."/>
            <person name="Tsuda M."/>
            <person name="Takaki Y."/>
            <person name="Deguchi S."/>
        </authorList>
    </citation>
    <scope>NUCLEOTIDE SEQUENCE [LARGE SCALE GENOMIC DNA]</scope>
    <source>
        <strain evidence="2 3">GE09</strain>
    </source>
</reference>
<protein>
    <recommendedName>
        <fullName evidence="1">PilZ domain-containing protein</fullName>
    </recommendedName>
</protein>
<dbReference type="RefSeq" id="WP_236982437.1">
    <property type="nucleotide sequence ID" value="NZ_AP023086.1"/>
</dbReference>